<protein>
    <submittedName>
        <fullName evidence="1">Uncharacterized protein</fullName>
    </submittedName>
</protein>
<sequence>MVTRPIERREESTMASRASLILLLTATLTASGLAAAYEGPERGQPWAGGPAAVAEGGEFLPAGEFRRHHRHHPYYRRDRYPYSYYQPYPQPGYAAPHWRPAPPGYYPYQPAYEPRPYYGPPRHW</sequence>
<organism evidence="1 2">
    <name type="scientific">Pseudomonas oryzihabitans</name>
    <dbReference type="NCBI Taxonomy" id="47885"/>
    <lineage>
        <taxon>Bacteria</taxon>
        <taxon>Pseudomonadati</taxon>
        <taxon>Pseudomonadota</taxon>
        <taxon>Gammaproteobacteria</taxon>
        <taxon>Pseudomonadales</taxon>
        <taxon>Pseudomonadaceae</taxon>
        <taxon>Pseudomonas</taxon>
    </lineage>
</organism>
<evidence type="ECO:0000313" key="1">
    <source>
        <dbReference type="EMBL" id="SCZ39772.1"/>
    </source>
</evidence>
<gene>
    <name evidence="1" type="ORF">SAMN05216279_107116</name>
</gene>
<name>A0A1G5NQV4_9PSED</name>
<evidence type="ECO:0000313" key="2">
    <source>
        <dbReference type="Proteomes" id="UP000183046"/>
    </source>
</evidence>
<reference evidence="2" key="1">
    <citation type="submission" date="2016-10" db="EMBL/GenBank/DDBJ databases">
        <authorList>
            <person name="de Groot N.N."/>
        </authorList>
    </citation>
    <scope>NUCLEOTIDE SEQUENCE [LARGE SCALE GENOMIC DNA]</scope>
    <source>
        <strain evidence="2">DSM 15758</strain>
    </source>
</reference>
<dbReference type="AlphaFoldDB" id="A0A1G5NQV4"/>
<comment type="caution">
    <text evidence="1">The sequence shown here is derived from an EMBL/GenBank/DDBJ whole genome shotgun (WGS) entry which is preliminary data.</text>
</comment>
<proteinExistence type="predicted"/>
<dbReference type="Proteomes" id="UP000183046">
    <property type="component" value="Unassembled WGS sequence"/>
</dbReference>
<accession>A0A1G5NQV4</accession>
<dbReference type="EMBL" id="FMWB01000007">
    <property type="protein sequence ID" value="SCZ39772.1"/>
    <property type="molecule type" value="Genomic_DNA"/>
</dbReference>